<keyword evidence="3" id="KW-1185">Reference proteome</keyword>
<evidence type="ECO:0000313" key="2">
    <source>
        <dbReference type="EMBL" id="GAA1988505.1"/>
    </source>
</evidence>
<dbReference type="RefSeq" id="WP_344160744.1">
    <property type="nucleotide sequence ID" value="NZ_BAAAPC010000004.1"/>
</dbReference>
<organism evidence="2 3">
    <name type="scientific">Nocardiopsis rhodophaea</name>
    <dbReference type="NCBI Taxonomy" id="280238"/>
    <lineage>
        <taxon>Bacteria</taxon>
        <taxon>Bacillati</taxon>
        <taxon>Actinomycetota</taxon>
        <taxon>Actinomycetes</taxon>
        <taxon>Streptosporangiales</taxon>
        <taxon>Nocardiopsidaceae</taxon>
        <taxon>Nocardiopsis</taxon>
    </lineage>
</organism>
<gene>
    <name evidence="2" type="ORF">GCM10009799_12720</name>
</gene>
<evidence type="ECO:0000256" key="1">
    <source>
        <dbReference type="SAM" id="SignalP"/>
    </source>
</evidence>
<keyword evidence="1" id="KW-0732">Signal</keyword>
<feature type="signal peptide" evidence="1">
    <location>
        <begin position="1"/>
        <end position="31"/>
    </location>
</feature>
<reference evidence="2 3" key="1">
    <citation type="journal article" date="2019" name="Int. J. Syst. Evol. Microbiol.">
        <title>The Global Catalogue of Microorganisms (GCM) 10K type strain sequencing project: providing services to taxonomists for standard genome sequencing and annotation.</title>
        <authorList>
            <consortium name="The Broad Institute Genomics Platform"/>
            <consortium name="The Broad Institute Genome Sequencing Center for Infectious Disease"/>
            <person name="Wu L."/>
            <person name="Ma J."/>
        </authorList>
    </citation>
    <scope>NUCLEOTIDE SEQUENCE [LARGE SCALE GENOMIC DNA]</scope>
    <source>
        <strain evidence="2 3">JCM 15313</strain>
    </source>
</reference>
<dbReference type="EMBL" id="BAAAPC010000004">
    <property type="protein sequence ID" value="GAA1988505.1"/>
    <property type="molecule type" value="Genomic_DNA"/>
</dbReference>
<proteinExistence type="predicted"/>
<dbReference type="Proteomes" id="UP001501585">
    <property type="component" value="Unassembled WGS sequence"/>
</dbReference>
<name>A0ABN2SLF2_9ACTN</name>
<protein>
    <recommendedName>
        <fullName evidence="4">Secreted protein</fullName>
    </recommendedName>
</protein>
<comment type="caution">
    <text evidence="2">The sequence shown here is derived from an EMBL/GenBank/DDBJ whole genome shotgun (WGS) entry which is preliminary data.</text>
</comment>
<evidence type="ECO:0008006" key="4">
    <source>
        <dbReference type="Google" id="ProtNLM"/>
    </source>
</evidence>
<sequence length="180" mass="18197">MTRPSIRRTLPAAIAATALGLTTLSAVGAQAAETESSTASMTCVLKVEGKIDPPIDLVTKKPANFNGKGGTAACEGTIGGETVDTTELGSWGVNADTDEPINCASLASGFTGTGTSSIAVTTVDGQKKTHTTTFSFQIAGGLVVVSGGLEGTATFQPTEGDCQNTPVKRALVEFAVKTKT</sequence>
<evidence type="ECO:0000313" key="3">
    <source>
        <dbReference type="Proteomes" id="UP001501585"/>
    </source>
</evidence>
<accession>A0ABN2SLF2</accession>
<feature type="chain" id="PRO_5046689223" description="Secreted protein" evidence="1">
    <location>
        <begin position="32"/>
        <end position="180"/>
    </location>
</feature>